<keyword evidence="2" id="KW-1133">Transmembrane helix</keyword>
<evidence type="ECO:0000313" key="4">
    <source>
        <dbReference type="EMBL" id="KHK98529.1"/>
    </source>
</evidence>
<proteinExistence type="inferred from homology"/>
<evidence type="ECO:0000256" key="1">
    <source>
        <dbReference type="ARBA" id="ARBA00007362"/>
    </source>
</evidence>
<feature type="transmembrane region" description="Helical" evidence="2">
    <location>
        <begin position="293"/>
        <end position="311"/>
    </location>
</feature>
<dbReference type="SUPFAM" id="SSF103481">
    <property type="entry name" value="Multidrug resistance efflux transporter EmrE"/>
    <property type="match status" value="2"/>
</dbReference>
<dbReference type="OrthoDB" id="5123688at2"/>
<organism evidence="4 5">
    <name type="scientific">Microbacterium mangrovi</name>
    <dbReference type="NCBI Taxonomy" id="1348253"/>
    <lineage>
        <taxon>Bacteria</taxon>
        <taxon>Bacillati</taxon>
        <taxon>Actinomycetota</taxon>
        <taxon>Actinomycetes</taxon>
        <taxon>Micrococcales</taxon>
        <taxon>Microbacteriaceae</taxon>
        <taxon>Microbacterium</taxon>
    </lineage>
</organism>
<dbReference type="EMBL" id="JTDK01000006">
    <property type="protein sequence ID" value="KHK98529.1"/>
    <property type="molecule type" value="Genomic_DNA"/>
</dbReference>
<feature type="transmembrane region" description="Helical" evidence="2">
    <location>
        <begin position="32"/>
        <end position="53"/>
    </location>
</feature>
<dbReference type="InterPro" id="IPR000620">
    <property type="entry name" value="EamA_dom"/>
</dbReference>
<gene>
    <name evidence="4" type="ORF">LK09_05985</name>
</gene>
<dbReference type="AlphaFoldDB" id="A0A0B2A4U2"/>
<keyword evidence="2" id="KW-0812">Transmembrane</keyword>
<feature type="transmembrane region" description="Helical" evidence="2">
    <location>
        <begin position="265"/>
        <end position="287"/>
    </location>
</feature>
<feature type="transmembrane region" description="Helical" evidence="2">
    <location>
        <begin position="145"/>
        <end position="163"/>
    </location>
</feature>
<dbReference type="Gene3D" id="1.10.3730.20">
    <property type="match status" value="1"/>
</dbReference>
<reference evidence="4 5" key="1">
    <citation type="submission" date="2014-11" db="EMBL/GenBank/DDBJ databases">
        <title>Genome sequence of Microbacterium mangrovi MUSC 115(T).</title>
        <authorList>
            <person name="Lee L.-H."/>
        </authorList>
    </citation>
    <scope>NUCLEOTIDE SEQUENCE [LARGE SCALE GENOMIC DNA]</scope>
    <source>
        <strain evidence="4 5">MUSC 115</strain>
    </source>
</reference>
<evidence type="ECO:0000256" key="2">
    <source>
        <dbReference type="SAM" id="Phobius"/>
    </source>
</evidence>
<dbReference type="RefSeq" id="WP_039397127.1">
    <property type="nucleotide sequence ID" value="NZ_JTDK01000006.1"/>
</dbReference>
<feature type="transmembrane region" description="Helical" evidence="2">
    <location>
        <begin position="65"/>
        <end position="96"/>
    </location>
</feature>
<dbReference type="InterPro" id="IPR037185">
    <property type="entry name" value="EmrE-like"/>
</dbReference>
<keyword evidence="5" id="KW-1185">Reference proteome</keyword>
<protein>
    <recommendedName>
        <fullName evidence="3">EamA domain-containing protein</fullName>
    </recommendedName>
</protein>
<dbReference type="STRING" id="1348253.LK09_05985"/>
<dbReference type="Proteomes" id="UP000031030">
    <property type="component" value="Unassembled WGS sequence"/>
</dbReference>
<feature type="transmembrane region" description="Helical" evidence="2">
    <location>
        <begin position="102"/>
        <end position="133"/>
    </location>
</feature>
<comment type="caution">
    <text evidence="4">The sequence shown here is derived from an EMBL/GenBank/DDBJ whole genome shotgun (WGS) entry which is preliminary data.</text>
</comment>
<feature type="transmembrane region" description="Helical" evidence="2">
    <location>
        <begin position="175"/>
        <end position="196"/>
    </location>
</feature>
<evidence type="ECO:0000259" key="3">
    <source>
        <dbReference type="Pfam" id="PF00892"/>
    </source>
</evidence>
<keyword evidence="2" id="KW-0472">Membrane</keyword>
<feature type="domain" description="EamA" evidence="3">
    <location>
        <begin position="243"/>
        <end position="309"/>
    </location>
</feature>
<dbReference type="GO" id="GO:0016020">
    <property type="term" value="C:membrane"/>
    <property type="evidence" value="ECO:0007669"/>
    <property type="project" value="InterPro"/>
</dbReference>
<evidence type="ECO:0000313" key="5">
    <source>
        <dbReference type="Proteomes" id="UP000031030"/>
    </source>
</evidence>
<dbReference type="Pfam" id="PF00892">
    <property type="entry name" value="EamA"/>
    <property type="match status" value="1"/>
</dbReference>
<comment type="similarity">
    <text evidence="1">Belongs to the EamA transporter family.</text>
</comment>
<sequence>MPVLLALAAAVTYGVGDFLGGLSARRWRVLPTTVTSTSVAAVLLAIVLMFTGGEWSATTLVMGSLAGLFAASGFLTFYAALAAGPISLIAPLIALLNSAVPVLWSVVFGAALSPLAWVAIALAIVGSVLAGSAGGGSSGGIRGRTLLYTIISGLSFGFCIVALDVPPESSNLIPAFLDSGVSALVLLLLVAVAAVVRPVRRWLASLDAPGDAVGTPHGPDVGVASGAIRTVPAKTAVGVQLGVASGAFTAVANAAVMMALHTGDLAVVAVLNNLYPVSTIVLAWIVLRERLTVMQLAGVVLAVVASVLLGAS</sequence>
<name>A0A0B2A4U2_9MICO</name>
<accession>A0A0B2A4U2</accession>